<keyword evidence="5 7" id="KW-1133">Transmembrane helix</keyword>
<organism evidence="10 11">
    <name type="scientific">Flavobacterium humi</name>
    <dbReference type="NCBI Taxonomy" id="2562683"/>
    <lineage>
        <taxon>Bacteria</taxon>
        <taxon>Pseudomonadati</taxon>
        <taxon>Bacteroidota</taxon>
        <taxon>Flavobacteriia</taxon>
        <taxon>Flavobacteriales</taxon>
        <taxon>Flavobacteriaceae</taxon>
        <taxon>Flavobacterium</taxon>
    </lineage>
</organism>
<gene>
    <name evidence="10" type="ORF">E4635_11760</name>
</gene>
<feature type="transmembrane region" description="Helical" evidence="7">
    <location>
        <begin position="146"/>
        <end position="168"/>
    </location>
</feature>
<dbReference type="SUPFAM" id="SSF90123">
    <property type="entry name" value="ABC transporter transmembrane region"/>
    <property type="match status" value="1"/>
</dbReference>
<dbReference type="OrthoDB" id="1522160at2"/>
<dbReference type="Pfam" id="PF00005">
    <property type="entry name" value="ABC_tran"/>
    <property type="match status" value="1"/>
</dbReference>
<protein>
    <submittedName>
        <fullName evidence="10">ABC transporter ATP-binding protein</fullName>
    </submittedName>
</protein>
<evidence type="ECO:0000256" key="6">
    <source>
        <dbReference type="ARBA" id="ARBA00023136"/>
    </source>
</evidence>
<dbReference type="Pfam" id="PF00664">
    <property type="entry name" value="ABC_membrane"/>
    <property type="match status" value="1"/>
</dbReference>
<dbReference type="InterPro" id="IPR036640">
    <property type="entry name" value="ABC1_TM_sf"/>
</dbReference>
<dbReference type="Gene3D" id="1.20.1560.10">
    <property type="entry name" value="ABC transporter type 1, transmembrane domain"/>
    <property type="match status" value="1"/>
</dbReference>
<comment type="subcellular location">
    <subcellularLocation>
        <location evidence="1">Cell membrane</location>
        <topology evidence="1">Multi-pass membrane protein</topology>
    </subcellularLocation>
</comment>
<evidence type="ECO:0000256" key="7">
    <source>
        <dbReference type="SAM" id="Phobius"/>
    </source>
</evidence>
<feature type="domain" description="ABC transmembrane type-1" evidence="9">
    <location>
        <begin position="26"/>
        <end position="279"/>
    </location>
</feature>
<dbReference type="InterPro" id="IPR017871">
    <property type="entry name" value="ABC_transporter-like_CS"/>
</dbReference>
<accession>A0A4Z0L5P8</accession>
<dbReference type="GO" id="GO:0140359">
    <property type="term" value="F:ABC-type transporter activity"/>
    <property type="evidence" value="ECO:0007669"/>
    <property type="project" value="InterPro"/>
</dbReference>
<keyword evidence="3" id="KW-0547">Nucleotide-binding</keyword>
<keyword evidence="2 7" id="KW-0812">Transmembrane</keyword>
<dbReference type="RefSeq" id="WP_135526898.1">
    <property type="nucleotide sequence ID" value="NZ_SRLH01000006.1"/>
</dbReference>
<evidence type="ECO:0000256" key="2">
    <source>
        <dbReference type="ARBA" id="ARBA00022692"/>
    </source>
</evidence>
<dbReference type="GO" id="GO:0005524">
    <property type="term" value="F:ATP binding"/>
    <property type="evidence" value="ECO:0007669"/>
    <property type="project" value="UniProtKB-KW"/>
</dbReference>
<dbReference type="InterPro" id="IPR011527">
    <property type="entry name" value="ABC1_TM_dom"/>
</dbReference>
<dbReference type="AlphaFoldDB" id="A0A4Z0L5P8"/>
<evidence type="ECO:0000256" key="3">
    <source>
        <dbReference type="ARBA" id="ARBA00022741"/>
    </source>
</evidence>
<evidence type="ECO:0000259" key="8">
    <source>
        <dbReference type="PROSITE" id="PS50893"/>
    </source>
</evidence>
<dbReference type="PROSITE" id="PS00211">
    <property type="entry name" value="ABC_TRANSPORTER_1"/>
    <property type="match status" value="1"/>
</dbReference>
<evidence type="ECO:0000256" key="4">
    <source>
        <dbReference type="ARBA" id="ARBA00022840"/>
    </source>
</evidence>
<dbReference type="PANTHER" id="PTHR24221">
    <property type="entry name" value="ATP-BINDING CASSETTE SUB-FAMILY B"/>
    <property type="match status" value="1"/>
</dbReference>
<feature type="transmembrane region" description="Helical" evidence="7">
    <location>
        <begin position="71"/>
        <end position="93"/>
    </location>
</feature>
<feature type="domain" description="ABC transporter" evidence="8">
    <location>
        <begin position="347"/>
        <end position="566"/>
    </location>
</feature>
<evidence type="ECO:0000313" key="10">
    <source>
        <dbReference type="EMBL" id="TGD57293.1"/>
    </source>
</evidence>
<dbReference type="InterPro" id="IPR039421">
    <property type="entry name" value="Type_1_exporter"/>
</dbReference>
<keyword evidence="6 7" id="KW-0472">Membrane</keyword>
<dbReference type="GO" id="GO:0005886">
    <property type="term" value="C:plasma membrane"/>
    <property type="evidence" value="ECO:0007669"/>
    <property type="project" value="UniProtKB-SubCell"/>
</dbReference>
<keyword evidence="4 10" id="KW-0067">ATP-binding</keyword>
<feature type="transmembrane region" description="Helical" evidence="7">
    <location>
        <begin position="25"/>
        <end position="51"/>
    </location>
</feature>
<reference evidence="10 11" key="1">
    <citation type="submission" date="2019-04" db="EMBL/GenBank/DDBJ databases">
        <title>Flavobacterium sp. strain DS2-A Genome sequencing and assembly.</title>
        <authorList>
            <person name="Kim I."/>
        </authorList>
    </citation>
    <scope>NUCLEOTIDE SEQUENCE [LARGE SCALE GENOMIC DNA]</scope>
    <source>
        <strain evidence="10 11">DS2-A</strain>
    </source>
</reference>
<dbReference type="PROSITE" id="PS50893">
    <property type="entry name" value="ABC_TRANSPORTER_2"/>
    <property type="match status" value="1"/>
</dbReference>
<proteinExistence type="predicted"/>
<dbReference type="PANTHER" id="PTHR24221:SF654">
    <property type="entry name" value="ATP-BINDING CASSETTE SUB-FAMILY B MEMBER 6"/>
    <property type="match status" value="1"/>
</dbReference>
<dbReference type="Gene3D" id="3.40.50.300">
    <property type="entry name" value="P-loop containing nucleotide triphosphate hydrolases"/>
    <property type="match status" value="1"/>
</dbReference>
<dbReference type="InterPro" id="IPR003439">
    <property type="entry name" value="ABC_transporter-like_ATP-bd"/>
</dbReference>
<feature type="transmembrane region" description="Helical" evidence="7">
    <location>
        <begin position="289"/>
        <end position="309"/>
    </location>
</feature>
<dbReference type="PROSITE" id="PS50929">
    <property type="entry name" value="ABC_TM1F"/>
    <property type="match status" value="1"/>
</dbReference>
<dbReference type="GO" id="GO:0016887">
    <property type="term" value="F:ATP hydrolysis activity"/>
    <property type="evidence" value="ECO:0007669"/>
    <property type="project" value="InterPro"/>
</dbReference>
<evidence type="ECO:0000256" key="1">
    <source>
        <dbReference type="ARBA" id="ARBA00004651"/>
    </source>
</evidence>
<feature type="transmembrane region" description="Helical" evidence="7">
    <location>
        <begin position="174"/>
        <end position="192"/>
    </location>
</feature>
<name>A0A4Z0L5P8_9FLAO</name>
<dbReference type="InterPro" id="IPR003593">
    <property type="entry name" value="AAA+_ATPase"/>
</dbReference>
<dbReference type="CDD" id="cd03228">
    <property type="entry name" value="ABCC_MRP_Like"/>
    <property type="match status" value="1"/>
</dbReference>
<keyword evidence="11" id="KW-1185">Reference proteome</keyword>
<dbReference type="EMBL" id="SRLH01000006">
    <property type="protein sequence ID" value="TGD57293.1"/>
    <property type="molecule type" value="Genomic_DNA"/>
</dbReference>
<comment type="caution">
    <text evidence="10">The sequence shown here is derived from an EMBL/GenBank/DDBJ whole genome shotgun (WGS) entry which is preliminary data.</text>
</comment>
<dbReference type="Proteomes" id="UP000297407">
    <property type="component" value="Unassembled WGS sequence"/>
</dbReference>
<dbReference type="SMART" id="SM00382">
    <property type="entry name" value="AAA"/>
    <property type="match status" value="1"/>
</dbReference>
<feature type="transmembrane region" description="Helical" evidence="7">
    <location>
        <begin position="260"/>
        <end position="277"/>
    </location>
</feature>
<evidence type="ECO:0000259" key="9">
    <source>
        <dbReference type="PROSITE" id="PS50929"/>
    </source>
</evidence>
<dbReference type="GO" id="GO:0034040">
    <property type="term" value="F:ATPase-coupled lipid transmembrane transporter activity"/>
    <property type="evidence" value="ECO:0007669"/>
    <property type="project" value="TreeGrafter"/>
</dbReference>
<dbReference type="SUPFAM" id="SSF52540">
    <property type="entry name" value="P-loop containing nucleoside triphosphate hydrolases"/>
    <property type="match status" value="1"/>
</dbReference>
<evidence type="ECO:0000256" key="5">
    <source>
        <dbReference type="ARBA" id="ARBA00022989"/>
    </source>
</evidence>
<dbReference type="InterPro" id="IPR027417">
    <property type="entry name" value="P-loop_NTPase"/>
</dbReference>
<sequence length="566" mass="64047">MITKSKIKAIISCVPDKYRKKLLPFFGFSLSNVLLDLVSVAYLLPFLMLAIDTQSKFGNKYLQFLFQKEHLVLSITLLIVFFMAKNMVSILFINYQNRLIYAISSEISKKYTELFIHGNYLFYQDQDKGDIIKNTIEVPNNFANNVLLSLNTIISEGIIIVFVLGAGFFLFPKITTFALLLFIVAFLVFYAFRKLKKVQKSLSSDYRNNVNFLLDLINGFFEIKSAAQEDAFLDKFNSSNKKLNKTYAFLTTLKNSNAKYLEITIIIVLSFLVFYLVHNPDENSRNVLLVSFMASVFFKVIPSLNKLIIAGSSLKSYDYTIESILKNTATDAKSVSDTLKINFENQLEIDSLSFSYSAENKLISNINLQISKGEIIGITGRSGTGKTTLLHILLQLIDAESGTITLDARKITPENKNAYLNLIGYVTQEPYIFNGTILENIAIGQKESEIDFKRIETLTKAVFFDKIIQNSPEGIYSPTGNNGQKLSGGQKQKLAIIRALYTNPQILILDEATNQLDEENEIKILNYIQELSKKEKLTVILISHDTKTLGYCDTVYQLQKGSLHEV</sequence>
<evidence type="ECO:0000313" key="11">
    <source>
        <dbReference type="Proteomes" id="UP000297407"/>
    </source>
</evidence>